<dbReference type="Proteomes" id="UP000177197">
    <property type="component" value="Unassembled WGS sequence"/>
</dbReference>
<evidence type="ECO:0000313" key="2">
    <source>
        <dbReference type="Proteomes" id="UP000177197"/>
    </source>
</evidence>
<evidence type="ECO:0000313" key="1">
    <source>
        <dbReference type="EMBL" id="OGD39801.1"/>
    </source>
</evidence>
<comment type="caution">
    <text evidence="1">The sequence shown here is derived from an EMBL/GenBank/DDBJ whole genome shotgun (WGS) entry which is preliminary data.</text>
</comment>
<reference evidence="1 2" key="1">
    <citation type="journal article" date="2016" name="Nat. Commun.">
        <title>Thousands of microbial genomes shed light on interconnected biogeochemical processes in an aquifer system.</title>
        <authorList>
            <person name="Anantharaman K."/>
            <person name="Brown C.T."/>
            <person name="Hug L.A."/>
            <person name="Sharon I."/>
            <person name="Castelle C.J."/>
            <person name="Probst A.J."/>
            <person name="Thomas B.C."/>
            <person name="Singh A."/>
            <person name="Wilkins M.J."/>
            <person name="Karaoz U."/>
            <person name="Brodie E.L."/>
            <person name="Williams K.H."/>
            <person name="Hubbard S.S."/>
            <person name="Banfield J.F."/>
        </authorList>
    </citation>
    <scope>NUCLEOTIDE SEQUENCE [LARGE SCALE GENOMIC DNA]</scope>
</reference>
<protein>
    <submittedName>
        <fullName evidence="1">Uncharacterized protein</fullName>
    </submittedName>
</protein>
<sequence length="95" mass="10588">MGKIGNACAVITSHNAEQLLDQLGQAGLINPDIYLKQCQKCGTEIITNTLDFDRCPDPECASYLFVSRVISYTEWNRRQQLAHSLSYLDGQLPSP</sequence>
<organism evidence="1 2">
    <name type="scientific">Candidatus Azambacteria bacterium RIFCSPLOWO2_02_FULL_44_14</name>
    <dbReference type="NCBI Taxonomy" id="1797306"/>
    <lineage>
        <taxon>Bacteria</taxon>
        <taxon>Candidatus Azamiibacteriota</taxon>
    </lineage>
</organism>
<accession>A0A1F5CAC4</accession>
<dbReference type="AlphaFoldDB" id="A0A1F5CAC4"/>
<proteinExistence type="predicted"/>
<dbReference type="EMBL" id="MEYV01000018">
    <property type="protein sequence ID" value="OGD39801.1"/>
    <property type="molecule type" value="Genomic_DNA"/>
</dbReference>
<gene>
    <name evidence="1" type="ORF">A3I30_02260</name>
</gene>
<name>A0A1F5CAC4_9BACT</name>